<keyword evidence="2" id="KW-1133">Transmembrane helix</keyword>
<evidence type="ECO:0000256" key="1">
    <source>
        <dbReference type="SAM" id="MobiDB-lite"/>
    </source>
</evidence>
<gene>
    <name evidence="3" type="ORF">GJU40_13185</name>
</gene>
<sequence>MYTYHKEVFSFMIKSNVLLTKFLLTLTILFMILSLFFRVSIINTLIIGIVLTAVSYFIGDRLILPRAGNLIASIADLGLAFIVIMIMLNVLVPSPFFPHAGAAASAAVGITLGEIAVHYLFKPKNTADHSRYRYQPKEAGYSTESSEEFPAVKKQGKNDQEDV</sequence>
<dbReference type="InterPro" id="IPR019649">
    <property type="entry name" value="DUF2512"/>
</dbReference>
<dbReference type="Proteomes" id="UP000448867">
    <property type="component" value="Unassembled WGS sequence"/>
</dbReference>
<dbReference type="EMBL" id="WKKI01000027">
    <property type="protein sequence ID" value="MRX73096.1"/>
    <property type="molecule type" value="Genomic_DNA"/>
</dbReference>
<feature type="transmembrane region" description="Helical" evidence="2">
    <location>
        <begin position="70"/>
        <end position="90"/>
    </location>
</feature>
<dbReference type="Pfam" id="PF10710">
    <property type="entry name" value="DUF2512"/>
    <property type="match status" value="1"/>
</dbReference>
<dbReference type="AlphaFoldDB" id="A0A7X2J0B4"/>
<reference evidence="3 4" key="1">
    <citation type="submission" date="2019-11" db="EMBL/GenBank/DDBJ databases">
        <title>Bacillus lacus genome.</title>
        <authorList>
            <person name="Allen C.J."/>
            <person name="Newman J.D."/>
        </authorList>
    </citation>
    <scope>NUCLEOTIDE SEQUENCE [LARGE SCALE GENOMIC DNA]</scope>
    <source>
        <strain evidence="3 4">KCTC 33946</strain>
    </source>
</reference>
<dbReference type="OrthoDB" id="2111682at2"/>
<feature type="region of interest" description="Disordered" evidence="1">
    <location>
        <begin position="131"/>
        <end position="163"/>
    </location>
</feature>
<organism evidence="3 4">
    <name type="scientific">Metabacillus lacus</name>
    <dbReference type="NCBI Taxonomy" id="1983721"/>
    <lineage>
        <taxon>Bacteria</taxon>
        <taxon>Bacillati</taxon>
        <taxon>Bacillota</taxon>
        <taxon>Bacilli</taxon>
        <taxon>Bacillales</taxon>
        <taxon>Bacillaceae</taxon>
        <taxon>Metabacillus</taxon>
    </lineage>
</organism>
<protein>
    <submittedName>
        <fullName evidence="3">DUF2512 family protein</fullName>
    </submittedName>
</protein>
<feature type="transmembrane region" description="Helical" evidence="2">
    <location>
        <begin position="12"/>
        <end position="33"/>
    </location>
</feature>
<feature type="transmembrane region" description="Helical" evidence="2">
    <location>
        <begin position="96"/>
        <end position="121"/>
    </location>
</feature>
<feature type="transmembrane region" description="Helical" evidence="2">
    <location>
        <begin position="39"/>
        <end position="58"/>
    </location>
</feature>
<proteinExistence type="predicted"/>
<comment type="caution">
    <text evidence="3">The sequence shown here is derived from an EMBL/GenBank/DDBJ whole genome shotgun (WGS) entry which is preliminary data.</text>
</comment>
<evidence type="ECO:0000313" key="4">
    <source>
        <dbReference type="Proteomes" id="UP000448867"/>
    </source>
</evidence>
<evidence type="ECO:0000313" key="3">
    <source>
        <dbReference type="EMBL" id="MRX73096.1"/>
    </source>
</evidence>
<keyword evidence="2" id="KW-0472">Membrane</keyword>
<evidence type="ECO:0000256" key="2">
    <source>
        <dbReference type="SAM" id="Phobius"/>
    </source>
</evidence>
<keyword evidence="4" id="KW-1185">Reference proteome</keyword>
<keyword evidence="2" id="KW-0812">Transmembrane</keyword>
<name>A0A7X2J0B4_9BACI</name>
<accession>A0A7X2J0B4</accession>